<reference evidence="1 2" key="1">
    <citation type="submission" date="2018-11" db="EMBL/GenBank/DDBJ databases">
        <title>Sequencing the genomes of 1000 actinobacteria strains.</title>
        <authorList>
            <person name="Klenk H.-P."/>
        </authorList>
    </citation>
    <scope>NUCLEOTIDE SEQUENCE [LARGE SCALE GENOMIC DNA]</scope>
    <source>
        <strain evidence="1 2">DSM 14418</strain>
    </source>
</reference>
<keyword evidence="2" id="KW-1185">Reference proteome</keyword>
<dbReference type="RefSeq" id="WP_170175237.1">
    <property type="nucleotide sequence ID" value="NZ_RKRA01000001.1"/>
</dbReference>
<dbReference type="AlphaFoldDB" id="A0A3N4Z6W0"/>
<dbReference type="Proteomes" id="UP000280726">
    <property type="component" value="Unassembled WGS sequence"/>
</dbReference>
<comment type="caution">
    <text evidence="1">The sequence shown here is derived from an EMBL/GenBank/DDBJ whole genome shotgun (WGS) entry which is preliminary data.</text>
</comment>
<accession>A0A3N4Z6W0</accession>
<evidence type="ECO:0000313" key="2">
    <source>
        <dbReference type="Proteomes" id="UP000280726"/>
    </source>
</evidence>
<gene>
    <name evidence="1" type="ORF">EDD32_1359</name>
</gene>
<proteinExistence type="predicted"/>
<protein>
    <submittedName>
        <fullName evidence="1">Uncharacterized protein</fullName>
    </submittedName>
</protein>
<organism evidence="1 2">
    <name type="scientific">Georgenia muralis</name>
    <dbReference type="NCBI Taxonomy" id="154117"/>
    <lineage>
        <taxon>Bacteria</taxon>
        <taxon>Bacillati</taxon>
        <taxon>Actinomycetota</taxon>
        <taxon>Actinomycetes</taxon>
        <taxon>Micrococcales</taxon>
        <taxon>Bogoriellaceae</taxon>
        <taxon>Georgenia</taxon>
    </lineage>
</organism>
<name>A0A3N4Z6W0_9MICO</name>
<dbReference type="EMBL" id="RKRA01000001">
    <property type="protein sequence ID" value="RPF26900.1"/>
    <property type="molecule type" value="Genomic_DNA"/>
</dbReference>
<evidence type="ECO:0000313" key="1">
    <source>
        <dbReference type="EMBL" id="RPF26900.1"/>
    </source>
</evidence>
<sequence length="116" mass="12835">MRPELMELSASQVNPGQTIEVRFPQETARGIAWVLEEQDGETWQARYYLTAVTDGYGAGSPSWWSVDDDEGRGWEDIGIEGPGPDTLTIPDTVQPGVYRLCTANSLQNICTTLDIE</sequence>